<proteinExistence type="predicted"/>
<dbReference type="EMBL" id="JQ844261">
    <property type="protein sequence ID" value="AGS53936.1"/>
    <property type="molecule type" value="Genomic_DNA"/>
</dbReference>
<evidence type="ECO:0000313" key="1">
    <source>
        <dbReference type="EMBL" id="AGS53936.1"/>
    </source>
</evidence>
<accession>A0A806K1V7</accession>
<dbReference type="AlphaFoldDB" id="A0A806K1V7"/>
<reference evidence="1" key="1">
    <citation type="submission" date="2012-03" db="EMBL/GenBank/DDBJ databases">
        <title>Functional metagenomics reveals considerable lignocellulase gene clusters in the gut microbiome of a wood-feeding higher termite.</title>
        <authorList>
            <person name="Liu N."/>
        </authorList>
    </citation>
    <scope>NUCLEOTIDE SEQUENCE</scope>
</reference>
<organism evidence="1">
    <name type="scientific">uncultured bacterium contig00087</name>
    <dbReference type="NCBI Taxonomy" id="1181560"/>
    <lineage>
        <taxon>Bacteria</taxon>
        <taxon>environmental samples</taxon>
    </lineage>
</organism>
<protein>
    <submittedName>
        <fullName evidence="1">Uncharacterized protein</fullName>
    </submittedName>
</protein>
<name>A0A806K1V7_9BACT</name>
<sequence>MLRKNGERRRSKDKIADNFTLMYCYKNTIIKVWKYNLRQ</sequence>